<dbReference type="EMBL" id="LZDS01000001">
    <property type="protein sequence ID" value="OBX30163.1"/>
    <property type="molecule type" value="Genomic_DNA"/>
</dbReference>
<proteinExistence type="predicted"/>
<dbReference type="Proteomes" id="UP000185753">
    <property type="component" value="Unassembled WGS sequence"/>
</dbReference>
<dbReference type="PANTHER" id="PTHR30087:SF1">
    <property type="entry name" value="HYPOTHETICAL CYTOSOLIC PROTEIN"/>
    <property type="match status" value="1"/>
</dbReference>
<organism evidence="1 2">
    <name type="scientific">Acinetobacter gandensis</name>
    <dbReference type="NCBI Taxonomy" id="1443941"/>
    <lineage>
        <taxon>Bacteria</taxon>
        <taxon>Pseudomonadati</taxon>
        <taxon>Pseudomonadota</taxon>
        <taxon>Gammaproteobacteria</taxon>
        <taxon>Moraxellales</taxon>
        <taxon>Moraxellaceae</taxon>
        <taxon>Acinetobacter</taxon>
    </lineage>
</organism>
<keyword evidence="2" id="KW-1185">Reference proteome</keyword>
<name>A0A1A7RFF6_9GAMM</name>
<accession>A0A1A7RFF6</accession>
<comment type="caution">
    <text evidence="1">The sequence shown here is derived from an EMBL/GenBank/DDBJ whole genome shotgun (WGS) entry which is preliminary data.</text>
</comment>
<gene>
    <name evidence="1" type="ORF">A9J31_01255</name>
</gene>
<dbReference type="STRING" id="1443941.A9J31_01255"/>
<dbReference type="InterPro" id="IPR007553">
    <property type="entry name" value="2-thiour_desulf"/>
</dbReference>
<evidence type="ECO:0000313" key="1">
    <source>
        <dbReference type="EMBL" id="OBX30163.1"/>
    </source>
</evidence>
<sequence length="158" mass="17285">MPLKYLISACLAGHAVRYDAKSIPLRGLQRLMQTHEVITACPEMLGGLSCPRLPAEIQNGSALDVLNGHAQVKDVLGTDVSKAFIEGAYQTLKLAQQHDVDIVVLKEFSPSCGTHAIYDGSFSRTKIEGQGITATLLMQHGFQVMSEHEFLAMIEEQF</sequence>
<dbReference type="AlphaFoldDB" id="A0A1A7RFF6"/>
<dbReference type="Pfam" id="PF04463">
    <property type="entry name" value="2-thiour_desulf"/>
    <property type="match status" value="1"/>
</dbReference>
<dbReference type="RefSeq" id="WP_067761739.1">
    <property type="nucleotide sequence ID" value="NZ_LZDS01000001.1"/>
</dbReference>
<dbReference type="OrthoDB" id="495783at2"/>
<dbReference type="PANTHER" id="PTHR30087">
    <property type="entry name" value="INNER MEMBRANE PROTEIN"/>
    <property type="match status" value="1"/>
</dbReference>
<reference evidence="2" key="1">
    <citation type="submission" date="2016-06" db="EMBL/GenBank/DDBJ databases">
        <authorList>
            <person name="Radolfova-Krizova L."/>
            <person name="Nemec A."/>
        </authorList>
    </citation>
    <scope>NUCLEOTIDE SEQUENCE [LARGE SCALE GENOMIC DNA]</scope>
    <source>
        <strain evidence="2">ANC 4275</strain>
    </source>
</reference>
<evidence type="ECO:0000313" key="2">
    <source>
        <dbReference type="Proteomes" id="UP000185753"/>
    </source>
</evidence>
<protein>
    <submittedName>
        <fullName evidence="1">Uncharacterized protein</fullName>
    </submittedName>
</protein>